<evidence type="ECO:0000256" key="1">
    <source>
        <dbReference type="ARBA" id="ARBA00004123"/>
    </source>
</evidence>
<dbReference type="InterPro" id="IPR016024">
    <property type="entry name" value="ARM-type_fold"/>
</dbReference>
<evidence type="ECO:0000256" key="8">
    <source>
        <dbReference type="ARBA" id="ARBA00023242"/>
    </source>
</evidence>
<organism evidence="11 12">
    <name type="scientific">Basidiobolus meristosporus CBS 931.73</name>
    <dbReference type="NCBI Taxonomy" id="1314790"/>
    <lineage>
        <taxon>Eukaryota</taxon>
        <taxon>Fungi</taxon>
        <taxon>Fungi incertae sedis</taxon>
        <taxon>Zoopagomycota</taxon>
        <taxon>Entomophthoromycotina</taxon>
        <taxon>Basidiobolomycetes</taxon>
        <taxon>Basidiobolales</taxon>
        <taxon>Basidiobolaceae</taxon>
        <taxon>Basidiobolus</taxon>
    </lineage>
</organism>
<dbReference type="Pfam" id="PF24139">
    <property type="entry name" value="TPR_TNPO3_IPO13_4th"/>
    <property type="match status" value="1"/>
</dbReference>
<dbReference type="OrthoDB" id="2016913at2759"/>
<sequence length="980" mass="110441">MNFGNPPYFPEQSMPQKTVESSSFYPDLASFLSELEVPTPAAVNALHSLQKEPSGWQLASALLETNSSQNQFFGAHTYQIKISRDWDTLPEDQVHRLREELLKWIVEFSNGPNLVLTKLCQALTTYALRTVPDQWTNFIPATLQALESESKNPHGRPVNNENAFLEILTLIPEELNRADLVGSKKSQFNQELLNSIPLVLNTVGAFLSDDTRTDPAYDFLRQKSLRCLQSWIQYGIPPDSLAPIFNRALDLLRRESTFEASIEVLIELLTRQGSSQYGNTLSESFFRCIASPWMKSTTEASISESNDDVAAYLARLLTTYGEEFTEYIVQHLSNPDVGVYLEMMIGFIGFPGYFAADQEISEIPLNFWYLLQESILDLTIECEDQAIIQRTKTIASMVFSKLVQVLRQKIEYPSEEEWSSWSKDVRERFKIYRRDVGDTLINSYLVLHGEMLEYLLDLAATQLSSDRAVSHWQDLESTLFCLRSISEAVSSEDPHIARLFGDEILGRLPVQGHNKIRLTTLQILGSYADWLKRHPQHLLPSLNFIIPTLSDPELAFIAASSFKDICDTCRAELVDGVESLVTMYTHISSSIEEREKQKVLESISAVIQALPPRKTLEPLSVLIGDILQTITKAFDVGKQTGNFLECRPVVLSHILYLVACCRGIQPPDDEPTNAAEPDETNAVLNLPEAQRVSVAIWGLVEEISKAYCQDEEIMEAICSLLNTSIMSSSHVFTMGFSNMASFLHQTYQRYQHPYILDTVCQLVTVYGSEEQNVMILSELLATLTGITLGNIRNLQGMEENPHLTSSYFGMLSRYVRKCPVALFTTPPDVFNNIILFAVSGLGLQERLALRSGIGFMVDLIGLNTGNQAILDSIDHVVNTFGQQIMQELLMGIGGRLPRSFVTLLTDLLYKLTGKYIQNCRQWLAILLAQENFPSSHIDKPSKEAFAKSIMTTRGVKRFKEIVTEFSLRCRRMENSAYGST</sequence>
<evidence type="ECO:0000256" key="6">
    <source>
        <dbReference type="ARBA" id="ARBA00022737"/>
    </source>
</evidence>
<dbReference type="Pfam" id="PF18773">
    <property type="entry name" value="Importin_rep"/>
    <property type="match status" value="1"/>
</dbReference>
<dbReference type="GO" id="GO:0031267">
    <property type="term" value="F:small GTPase binding"/>
    <property type="evidence" value="ECO:0007669"/>
    <property type="project" value="InterPro"/>
</dbReference>
<name>A0A1Y1XZ50_9FUNG</name>
<dbReference type="Proteomes" id="UP000193498">
    <property type="component" value="Unassembled WGS sequence"/>
</dbReference>
<evidence type="ECO:0000256" key="3">
    <source>
        <dbReference type="ARBA" id="ARBA00011422"/>
    </source>
</evidence>
<dbReference type="GO" id="GO:0006606">
    <property type="term" value="P:protein import into nucleus"/>
    <property type="evidence" value="ECO:0007669"/>
    <property type="project" value="TreeGrafter"/>
</dbReference>
<dbReference type="Pfam" id="PF08389">
    <property type="entry name" value="Xpo1"/>
    <property type="match status" value="1"/>
</dbReference>
<evidence type="ECO:0000313" key="11">
    <source>
        <dbReference type="EMBL" id="ORX90935.1"/>
    </source>
</evidence>
<accession>A0A1Y1XZ50</accession>
<dbReference type="InterPro" id="IPR057942">
    <property type="entry name" value="TPR_TNPO3_IPO13_3rd"/>
</dbReference>
<dbReference type="SUPFAM" id="SSF48371">
    <property type="entry name" value="ARM repeat"/>
    <property type="match status" value="1"/>
</dbReference>
<evidence type="ECO:0000256" key="4">
    <source>
        <dbReference type="ARBA" id="ARBA00016020"/>
    </source>
</evidence>
<keyword evidence="7" id="KW-0653">Protein transport</keyword>
<evidence type="ECO:0000313" key="12">
    <source>
        <dbReference type="Proteomes" id="UP000193498"/>
    </source>
</evidence>
<dbReference type="STRING" id="1314790.A0A1Y1XZ50"/>
<feature type="domain" description="Exportin-1/Importin-beta-like" evidence="10">
    <location>
        <begin position="112"/>
        <end position="265"/>
    </location>
</feature>
<gene>
    <name evidence="11" type="ORF">K493DRAFT_317636</name>
</gene>
<reference evidence="11 12" key="1">
    <citation type="submission" date="2016-07" db="EMBL/GenBank/DDBJ databases">
        <title>Pervasive Adenine N6-methylation of Active Genes in Fungi.</title>
        <authorList>
            <consortium name="DOE Joint Genome Institute"/>
            <person name="Mondo S.J."/>
            <person name="Dannebaum R.O."/>
            <person name="Kuo R.C."/>
            <person name="Labutti K."/>
            <person name="Haridas S."/>
            <person name="Kuo A."/>
            <person name="Salamov A."/>
            <person name="Ahrendt S.R."/>
            <person name="Lipzen A."/>
            <person name="Sullivan W."/>
            <person name="Andreopoulos W.B."/>
            <person name="Clum A."/>
            <person name="Lindquist E."/>
            <person name="Daum C."/>
            <person name="Ramamoorthy G.K."/>
            <person name="Gryganskyi A."/>
            <person name="Culley D."/>
            <person name="Magnuson J.K."/>
            <person name="James T.Y."/>
            <person name="O'Malley M.A."/>
            <person name="Stajich J.E."/>
            <person name="Spatafora J.W."/>
            <person name="Visel A."/>
            <person name="Grigoriev I.V."/>
        </authorList>
    </citation>
    <scope>NUCLEOTIDE SEQUENCE [LARGE SCALE GENOMIC DNA]</scope>
    <source>
        <strain evidence="11 12">CBS 931.73</strain>
    </source>
</reference>
<evidence type="ECO:0000259" key="10">
    <source>
        <dbReference type="Pfam" id="PF08389"/>
    </source>
</evidence>
<keyword evidence="8" id="KW-0539">Nucleus</keyword>
<dbReference type="InParanoid" id="A0A1Y1XZ50"/>
<comment type="subcellular location">
    <subcellularLocation>
        <location evidence="1">Nucleus</location>
    </subcellularLocation>
</comment>
<keyword evidence="12" id="KW-1185">Reference proteome</keyword>
<evidence type="ECO:0000256" key="5">
    <source>
        <dbReference type="ARBA" id="ARBA00022448"/>
    </source>
</evidence>
<dbReference type="GO" id="GO:0005634">
    <property type="term" value="C:nucleus"/>
    <property type="evidence" value="ECO:0007669"/>
    <property type="project" value="UniProtKB-SubCell"/>
</dbReference>
<dbReference type="InterPro" id="IPR001494">
    <property type="entry name" value="Importin-beta_N"/>
</dbReference>
<evidence type="ECO:0000256" key="7">
    <source>
        <dbReference type="ARBA" id="ARBA00022927"/>
    </source>
</evidence>
<comment type="similarity">
    <text evidence="2">Belongs to the importin beta family.</text>
</comment>
<keyword evidence="5" id="KW-0813">Transport</keyword>
<dbReference type="GO" id="GO:0005737">
    <property type="term" value="C:cytoplasm"/>
    <property type="evidence" value="ECO:0007669"/>
    <property type="project" value="TreeGrafter"/>
</dbReference>
<dbReference type="AlphaFoldDB" id="A0A1Y1XZ50"/>
<keyword evidence="6" id="KW-0677">Repeat</keyword>
<dbReference type="EMBL" id="MCFE01000352">
    <property type="protein sequence ID" value="ORX90935.1"/>
    <property type="molecule type" value="Genomic_DNA"/>
</dbReference>
<evidence type="ECO:0000259" key="9">
    <source>
        <dbReference type="Pfam" id="PF03810"/>
    </source>
</evidence>
<proteinExistence type="inferred from homology"/>
<dbReference type="InterPro" id="IPR040709">
    <property type="entry name" value="Importin_rep_1"/>
</dbReference>
<feature type="domain" description="Importin N-terminal" evidence="9">
    <location>
        <begin position="43"/>
        <end position="106"/>
    </location>
</feature>
<evidence type="ECO:0000256" key="2">
    <source>
        <dbReference type="ARBA" id="ARBA00007991"/>
    </source>
</evidence>
<dbReference type="FunCoup" id="A0A1Y1XZ50">
    <property type="interactions" value="335"/>
</dbReference>
<dbReference type="PANTHER" id="PTHR12363:SF33">
    <property type="entry name" value="IMPORTIN-13"/>
    <property type="match status" value="1"/>
</dbReference>
<dbReference type="InterPro" id="IPR011989">
    <property type="entry name" value="ARM-like"/>
</dbReference>
<dbReference type="Pfam" id="PF18806">
    <property type="entry name" value="Importin_rep_3"/>
    <property type="match status" value="1"/>
</dbReference>
<comment type="caution">
    <text evidence="11">The sequence shown here is derived from an EMBL/GenBank/DDBJ whole genome shotgun (WGS) entry which is preliminary data.</text>
</comment>
<dbReference type="InterPro" id="IPR051345">
    <property type="entry name" value="Importin_beta-like_NTR"/>
</dbReference>
<dbReference type="Pfam" id="PF24140">
    <property type="entry name" value="TPR_TNPO3_IPO13_3rd"/>
    <property type="match status" value="1"/>
</dbReference>
<protein>
    <recommendedName>
        <fullName evidence="4">Importin-13</fullName>
    </recommendedName>
</protein>
<dbReference type="InterPro" id="IPR058537">
    <property type="entry name" value="TPR_TNPO3_IPO13_4th"/>
</dbReference>
<dbReference type="InterPro" id="IPR013598">
    <property type="entry name" value="Exportin-1/Importin-b-like"/>
</dbReference>
<dbReference type="InterPro" id="IPR040520">
    <property type="entry name" value="Importin_rep_3"/>
</dbReference>
<comment type="subunit">
    <text evidence="3">Interacts with UBC9, RAN, RBM8A, eIF-1A and PAX6.</text>
</comment>
<dbReference type="PANTHER" id="PTHR12363">
    <property type="entry name" value="TRANSPORTIN 3 AND IMPORTIN 13"/>
    <property type="match status" value="1"/>
</dbReference>
<dbReference type="Pfam" id="PF03810">
    <property type="entry name" value="IBN_N"/>
    <property type="match status" value="1"/>
</dbReference>
<dbReference type="Gene3D" id="1.25.10.10">
    <property type="entry name" value="Leucine-rich Repeat Variant"/>
    <property type="match status" value="1"/>
</dbReference>